<dbReference type="InterPro" id="IPR035919">
    <property type="entry name" value="EAL_sf"/>
</dbReference>
<feature type="domain" description="GGDEF" evidence="3">
    <location>
        <begin position="271"/>
        <end position="404"/>
    </location>
</feature>
<dbReference type="SUPFAM" id="SSF55073">
    <property type="entry name" value="Nucleotide cyclase"/>
    <property type="match status" value="1"/>
</dbReference>
<evidence type="ECO:0000256" key="1">
    <source>
        <dbReference type="SAM" id="Phobius"/>
    </source>
</evidence>
<dbReference type="InterPro" id="IPR050706">
    <property type="entry name" value="Cyclic-di-GMP_PDE-like"/>
</dbReference>
<dbReference type="SMART" id="SM00267">
    <property type="entry name" value="GGDEF"/>
    <property type="match status" value="1"/>
</dbReference>
<dbReference type="InterPro" id="IPR043128">
    <property type="entry name" value="Rev_trsase/Diguanyl_cyclase"/>
</dbReference>
<dbReference type="InterPro" id="IPR029787">
    <property type="entry name" value="Nucleotide_cyclase"/>
</dbReference>
<reference evidence="4" key="1">
    <citation type="submission" date="2022-11" db="EMBL/GenBank/DDBJ databases">
        <title>Hoeflea poritis sp. nov., isolated from scleractinian coral Porites lutea.</title>
        <authorList>
            <person name="Zhang G."/>
            <person name="Wei Q."/>
            <person name="Cai L."/>
        </authorList>
    </citation>
    <scope>NUCLEOTIDE SEQUENCE</scope>
    <source>
        <strain evidence="4">E7-10</strain>
    </source>
</reference>
<dbReference type="Pfam" id="PF00563">
    <property type="entry name" value="EAL"/>
    <property type="match status" value="1"/>
</dbReference>
<proteinExistence type="predicted"/>
<dbReference type="PROSITE" id="PS50887">
    <property type="entry name" value="GGDEF"/>
    <property type="match status" value="1"/>
</dbReference>
<evidence type="ECO:0000313" key="4">
    <source>
        <dbReference type="EMBL" id="MDA4844267.1"/>
    </source>
</evidence>
<dbReference type="PANTHER" id="PTHR33121">
    <property type="entry name" value="CYCLIC DI-GMP PHOSPHODIESTERASE PDEF"/>
    <property type="match status" value="1"/>
</dbReference>
<sequence>MSRLFSNIRKDPERRIRIAYRFVLIAMAGLLATSYFTLNHAIERGRHNAVAFKDLNSERVLSQRVVLLSQQMLNAHGEEQRQNLLDMLNEALTELEQIHTDLVSQIQRDANRDASSKRISDIFFSWPEQLDYRMRSLISNSRQLADLASTSPEMAAVYLAPMEGAAAEKVLPALDRIADIYRLNTRNSITQFERSQQAMLALSFALLAVIWLFLFRPLATQVGRRNRELESARDEMQYAATHDGLTGLANRNYALQRVQEATERLDSGEKVSMALLLLDLDDFKNVNDSYGHLSGDRLLCVVANRLRSVLGKEGIACRMGGDEFLVIVEDKDALALLPRVAGRILERLNATVTLSNATTLVRSSIGIARYPMDGTDAEQLLAAADLALYAAKRSGKGTFRFFNDEMQKELNAAKALEKDIDDAITLGQFKPVFQPQMDALTGRIIGVEVLVRWHHPQRGILLPGDFLDVAANLGRMPEITRLVLDQAFQAASEWKSQGIDFGRIAVNFSGHDLMWNGFFRNIAQLAHEHGLACDHISVEVVESVAIRSDNEQSARALYELRKLGIRIEIDDFGTGFASLSHLNRNLFDRVKVDRQFIANIDTCERSRIIVDSIIRLASALKLEVVAEGMERQEEIDTLLQLGCTQFQGNAIAPPMPRTVAKDWLATHCGTGRLPDALVVETHPGALRTGS</sequence>
<dbReference type="SUPFAM" id="SSF141868">
    <property type="entry name" value="EAL domain-like"/>
    <property type="match status" value="1"/>
</dbReference>
<dbReference type="PROSITE" id="PS50883">
    <property type="entry name" value="EAL"/>
    <property type="match status" value="1"/>
</dbReference>
<comment type="caution">
    <text evidence="4">The sequence shown here is derived from an EMBL/GenBank/DDBJ whole genome shotgun (WGS) entry which is preliminary data.</text>
</comment>
<dbReference type="PANTHER" id="PTHR33121:SF70">
    <property type="entry name" value="SIGNALING PROTEIN YKOW"/>
    <property type="match status" value="1"/>
</dbReference>
<organism evidence="4 5">
    <name type="scientific">Hoeflea poritis</name>
    <dbReference type="NCBI Taxonomy" id="2993659"/>
    <lineage>
        <taxon>Bacteria</taxon>
        <taxon>Pseudomonadati</taxon>
        <taxon>Pseudomonadota</taxon>
        <taxon>Alphaproteobacteria</taxon>
        <taxon>Hyphomicrobiales</taxon>
        <taxon>Rhizobiaceae</taxon>
        <taxon>Hoeflea</taxon>
    </lineage>
</organism>
<keyword evidence="1" id="KW-0812">Transmembrane</keyword>
<dbReference type="NCBIfam" id="TIGR00254">
    <property type="entry name" value="GGDEF"/>
    <property type="match status" value="1"/>
</dbReference>
<dbReference type="Proteomes" id="UP001148313">
    <property type="component" value="Unassembled WGS sequence"/>
</dbReference>
<feature type="domain" description="EAL" evidence="2">
    <location>
        <begin position="413"/>
        <end position="668"/>
    </location>
</feature>
<gene>
    <name evidence="4" type="ORF">OOZ53_02850</name>
</gene>
<dbReference type="SMART" id="SM00052">
    <property type="entry name" value="EAL"/>
    <property type="match status" value="1"/>
</dbReference>
<feature type="transmembrane region" description="Helical" evidence="1">
    <location>
        <begin position="20"/>
        <end position="38"/>
    </location>
</feature>
<dbReference type="RefSeq" id="WP_271087786.1">
    <property type="nucleotide sequence ID" value="NZ_JAPJZH010000001.1"/>
</dbReference>
<name>A0ABT4VJG4_9HYPH</name>
<keyword evidence="5" id="KW-1185">Reference proteome</keyword>
<keyword evidence="1" id="KW-0472">Membrane</keyword>
<dbReference type="Gene3D" id="3.30.70.270">
    <property type="match status" value="1"/>
</dbReference>
<evidence type="ECO:0000313" key="5">
    <source>
        <dbReference type="Proteomes" id="UP001148313"/>
    </source>
</evidence>
<evidence type="ECO:0000259" key="2">
    <source>
        <dbReference type="PROSITE" id="PS50883"/>
    </source>
</evidence>
<dbReference type="InterPro" id="IPR000160">
    <property type="entry name" value="GGDEF_dom"/>
</dbReference>
<keyword evidence="1" id="KW-1133">Transmembrane helix</keyword>
<dbReference type="Pfam" id="PF00990">
    <property type="entry name" value="GGDEF"/>
    <property type="match status" value="1"/>
</dbReference>
<accession>A0ABT4VJG4</accession>
<dbReference type="CDD" id="cd01949">
    <property type="entry name" value="GGDEF"/>
    <property type="match status" value="1"/>
</dbReference>
<dbReference type="EMBL" id="JAPJZH010000001">
    <property type="protein sequence ID" value="MDA4844267.1"/>
    <property type="molecule type" value="Genomic_DNA"/>
</dbReference>
<evidence type="ECO:0000259" key="3">
    <source>
        <dbReference type="PROSITE" id="PS50887"/>
    </source>
</evidence>
<dbReference type="InterPro" id="IPR001633">
    <property type="entry name" value="EAL_dom"/>
</dbReference>
<dbReference type="CDD" id="cd01948">
    <property type="entry name" value="EAL"/>
    <property type="match status" value="1"/>
</dbReference>
<protein>
    <submittedName>
        <fullName evidence="4">EAL domain-containing protein</fullName>
    </submittedName>
</protein>
<dbReference type="Gene3D" id="3.20.20.450">
    <property type="entry name" value="EAL domain"/>
    <property type="match status" value="1"/>
</dbReference>